<organism evidence="1 2">
    <name type="scientific">Brassica carinata</name>
    <name type="common">Ethiopian mustard</name>
    <name type="synonym">Abyssinian cabbage</name>
    <dbReference type="NCBI Taxonomy" id="52824"/>
    <lineage>
        <taxon>Eukaryota</taxon>
        <taxon>Viridiplantae</taxon>
        <taxon>Streptophyta</taxon>
        <taxon>Embryophyta</taxon>
        <taxon>Tracheophyta</taxon>
        <taxon>Spermatophyta</taxon>
        <taxon>Magnoliopsida</taxon>
        <taxon>eudicotyledons</taxon>
        <taxon>Gunneridae</taxon>
        <taxon>Pentapetalae</taxon>
        <taxon>rosids</taxon>
        <taxon>malvids</taxon>
        <taxon>Brassicales</taxon>
        <taxon>Brassicaceae</taxon>
        <taxon>Brassiceae</taxon>
        <taxon>Brassica</taxon>
    </lineage>
</organism>
<proteinExistence type="predicted"/>
<keyword evidence="2" id="KW-1185">Reference proteome</keyword>
<dbReference type="OrthoDB" id="694945at2759"/>
<name>A0A8X7S4E0_BRACI</name>
<evidence type="ECO:0000313" key="2">
    <source>
        <dbReference type="Proteomes" id="UP000886595"/>
    </source>
</evidence>
<dbReference type="InterPro" id="IPR039313">
    <property type="entry name" value="HIT4"/>
</dbReference>
<comment type="caution">
    <text evidence="1">The sequence shown here is derived from an EMBL/GenBank/DDBJ whole genome shotgun (WGS) entry which is preliminary data.</text>
</comment>
<gene>
    <name evidence="1" type="ORF">Bca52824_035808</name>
</gene>
<dbReference type="PANTHER" id="PTHR33704">
    <property type="entry name" value="PROTEIN HEAT INTOLERANT 4-RELATED"/>
    <property type="match status" value="1"/>
</dbReference>
<dbReference type="Proteomes" id="UP000886595">
    <property type="component" value="Unassembled WGS sequence"/>
</dbReference>
<dbReference type="PANTHER" id="PTHR33704:SF1">
    <property type="entry name" value="PROTEIN HEAT INTOLERANT 4-RELATED"/>
    <property type="match status" value="1"/>
</dbReference>
<dbReference type="AlphaFoldDB" id="A0A8X7S4E0"/>
<accession>A0A8X7S4E0</accession>
<dbReference type="EMBL" id="JAAMPC010000008">
    <property type="protein sequence ID" value="KAG2299336.1"/>
    <property type="molecule type" value="Genomic_DNA"/>
</dbReference>
<dbReference type="GO" id="GO:1900034">
    <property type="term" value="P:regulation of cellular response to heat"/>
    <property type="evidence" value="ECO:0007669"/>
    <property type="project" value="InterPro"/>
</dbReference>
<protein>
    <submittedName>
        <fullName evidence="1">Uncharacterized protein</fullName>
    </submittedName>
</protein>
<evidence type="ECO:0000313" key="1">
    <source>
        <dbReference type="EMBL" id="KAG2299336.1"/>
    </source>
</evidence>
<sequence length="88" mass="10411">MIKHEGLFPEVKEEFKELVEETVRVGKKAHQAARDRRAVEEMNRVTTRLASENMKLYKFYPKNPQDLAINMMKSPFINRYYGNAHQVL</sequence>
<reference evidence="1 2" key="1">
    <citation type="submission" date="2020-02" db="EMBL/GenBank/DDBJ databases">
        <authorList>
            <person name="Ma Q."/>
            <person name="Huang Y."/>
            <person name="Song X."/>
            <person name="Pei D."/>
        </authorList>
    </citation>
    <scope>NUCLEOTIDE SEQUENCE [LARGE SCALE GENOMIC DNA]</scope>
    <source>
        <strain evidence="1">Sxm20200214</strain>
        <tissue evidence="1">Leaf</tissue>
    </source>
</reference>